<evidence type="ECO:0000313" key="1">
    <source>
        <dbReference type="EMBL" id="KDQ58208.1"/>
    </source>
</evidence>
<dbReference type="EMBL" id="KL197718">
    <property type="protein sequence ID" value="KDQ58208.1"/>
    <property type="molecule type" value="Genomic_DNA"/>
</dbReference>
<reference evidence="2" key="1">
    <citation type="journal article" date="2014" name="Proc. Natl. Acad. Sci. U.S.A.">
        <title>Extensive sampling of basidiomycete genomes demonstrates inadequacy of the white-rot/brown-rot paradigm for wood decay fungi.</title>
        <authorList>
            <person name="Riley R."/>
            <person name="Salamov A.A."/>
            <person name="Brown D.W."/>
            <person name="Nagy L.G."/>
            <person name="Floudas D."/>
            <person name="Held B.W."/>
            <person name="Levasseur A."/>
            <person name="Lombard V."/>
            <person name="Morin E."/>
            <person name="Otillar R."/>
            <person name="Lindquist E.A."/>
            <person name="Sun H."/>
            <person name="LaButti K.M."/>
            <person name="Schmutz J."/>
            <person name="Jabbour D."/>
            <person name="Luo H."/>
            <person name="Baker S.E."/>
            <person name="Pisabarro A.G."/>
            <person name="Walton J.D."/>
            <person name="Blanchette R.A."/>
            <person name="Henrissat B."/>
            <person name="Martin F."/>
            <person name="Cullen D."/>
            <person name="Hibbett D.S."/>
            <person name="Grigoriev I.V."/>
        </authorList>
    </citation>
    <scope>NUCLEOTIDE SEQUENCE [LARGE SCALE GENOMIC DNA]</scope>
    <source>
        <strain evidence="2">MUCL 33604</strain>
    </source>
</reference>
<accession>A0A067PTR7</accession>
<sequence>MDSTICTSTIPAELWNRIFDLILKQSTLRNISLTCQLFRVIAQPLLFRSVSLDSSPGTHRPRIPPVDVGDGPRNPVRRIEWIAGSRFACKVQSLSLIVQRGKFSVIGVKDFGQALVEAFFTSLAAFKGLRGLVIQGIVLDRPRLEGVRLVSSLDSLTLRQCPIVAARHLPKLAIKHITHSWQHGMFTHPTLILDELEDAPSFRDFMYFTEPSRLCSAVIEVNHPQSSITTLPTPVNLKFPALVHLDLPSHVATSPLLTEIIGCFPNVRLLEFPPSDFAQGPRGRRNTGNISPLAPSLLPHLEVYHGTLESLSPFTSSSLRELSIMQTIPSSELTARLEQLQHPLSLESLSFHAHPPLVHTLACIGRRFQSLKHLDMWVWHYPDSPDLDREHSYEILVESLVASLPRSLARIRMRVDFRDPVENYHSALTKELRKRCPGLKKVDAKFSVAGEDDDSDSLALDSDYS</sequence>
<dbReference type="AlphaFoldDB" id="A0A067PTR7"/>
<dbReference type="HOGENOM" id="CLU_588001_0_0_1"/>
<dbReference type="SUPFAM" id="SSF52047">
    <property type="entry name" value="RNI-like"/>
    <property type="match status" value="1"/>
</dbReference>
<dbReference type="Proteomes" id="UP000027265">
    <property type="component" value="Unassembled WGS sequence"/>
</dbReference>
<evidence type="ECO:0000313" key="2">
    <source>
        <dbReference type="Proteomes" id="UP000027265"/>
    </source>
</evidence>
<proteinExistence type="predicted"/>
<gene>
    <name evidence="1" type="ORF">JAAARDRAFT_193637</name>
</gene>
<dbReference type="InParanoid" id="A0A067PTR7"/>
<name>A0A067PTR7_9AGAM</name>
<protein>
    <recommendedName>
        <fullName evidence="3">F-box domain-containing protein</fullName>
    </recommendedName>
</protein>
<keyword evidence="2" id="KW-1185">Reference proteome</keyword>
<organism evidence="1 2">
    <name type="scientific">Jaapia argillacea MUCL 33604</name>
    <dbReference type="NCBI Taxonomy" id="933084"/>
    <lineage>
        <taxon>Eukaryota</taxon>
        <taxon>Fungi</taxon>
        <taxon>Dikarya</taxon>
        <taxon>Basidiomycota</taxon>
        <taxon>Agaricomycotina</taxon>
        <taxon>Agaricomycetes</taxon>
        <taxon>Agaricomycetidae</taxon>
        <taxon>Jaapiales</taxon>
        <taxon>Jaapiaceae</taxon>
        <taxon>Jaapia</taxon>
    </lineage>
</organism>
<dbReference type="OrthoDB" id="2864564at2759"/>
<evidence type="ECO:0008006" key="3">
    <source>
        <dbReference type="Google" id="ProtNLM"/>
    </source>
</evidence>